<dbReference type="InterPro" id="IPR003488">
    <property type="entry name" value="DprA"/>
</dbReference>
<reference evidence="4" key="1">
    <citation type="submission" date="2023-06" db="EMBL/GenBank/DDBJ databases">
        <title>Genomic of Parafulvivirga corallium.</title>
        <authorList>
            <person name="Wang G."/>
        </authorList>
    </citation>
    <scope>NUCLEOTIDE SEQUENCE</scope>
    <source>
        <strain evidence="4">BMA10</strain>
    </source>
</reference>
<dbReference type="InterPro" id="IPR010994">
    <property type="entry name" value="RuvA_2-like"/>
</dbReference>
<dbReference type="Pfam" id="PF02481">
    <property type="entry name" value="DNA_processg_A"/>
    <property type="match status" value="1"/>
</dbReference>
<dbReference type="InterPro" id="IPR041614">
    <property type="entry name" value="DprA_WH"/>
</dbReference>
<dbReference type="Proteomes" id="UP001172082">
    <property type="component" value="Unassembled WGS sequence"/>
</dbReference>
<dbReference type="EMBL" id="JAUJEA010000001">
    <property type="protein sequence ID" value="MDN5199778.1"/>
    <property type="molecule type" value="Genomic_DNA"/>
</dbReference>
<keyword evidence="5" id="KW-1185">Reference proteome</keyword>
<dbReference type="RefSeq" id="WP_346749810.1">
    <property type="nucleotide sequence ID" value="NZ_JAUJEA010000001.1"/>
</dbReference>
<feature type="domain" description="Smf/DprA SLOG" evidence="2">
    <location>
        <begin position="80"/>
        <end position="281"/>
    </location>
</feature>
<proteinExistence type="inferred from homology"/>
<gene>
    <name evidence="4" type="primary">dprA</name>
    <name evidence="4" type="ORF">QQ008_00350</name>
</gene>
<dbReference type="InterPro" id="IPR057666">
    <property type="entry name" value="DrpA_SLOG"/>
</dbReference>
<evidence type="ECO:0000256" key="1">
    <source>
        <dbReference type="ARBA" id="ARBA00006525"/>
    </source>
</evidence>
<evidence type="ECO:0000259" key="2">
    <source>
        <dbReference type="Pfam" id="PF02481"/>
    </source>
</evidence>
<dbReference type="Gene3D" id="3.40.50.450">
    <property type="match status" value="1"/>
</dbReference>
<evidence type="ECO:0000259" key="3">
    <source>
        <dbReference type="Pfam" id="PF17782"/>
    </source>
</evidence>
<feature type="domain" description="DprA winged helix" evidence="3">
    <location>
        <begin position="310"/>
        <end position="364"/>
    </location>
</feature>
<name>A0ABT8KHP3_9BACT</name>
<dbReference type="NCBIfam" id="TIGR00732">
    <property type="entry name" value="dprA"/>
    <property type="match status" value="1"/>
</dbReference>
<dbReference type="SUPFAM" id="SSF102405">
    <property type="entry name" value="MCP/YpsA-like"/>
    <property type="match status" value="1"/>
</dbReference>
<organism evidence="4 5">
    <name type="scientific">Splendidivirga corallicola</name>
    <dbReference type="NCBI Taxonomy" id="3051826"/>
    <lineage>
        <taxon>Bacteria</taxon>
        <taxon>Pseudomonadati</taxon>
        <taxon>Bacteroidota</taxon>
        <taxon>Cytophagia</taxon>
        <taxon>Cytophagales</taxon>
        <taxon>Splendidivirgaceae</taxon>
        <taxon>Splendidivirga</taxon>
    </lineage>
</organism>
<comment type="caution">
    <text evidence="4">The sequence shown here is derived from an EMBL/GenBank/DDBJ whole genome shotgun (WGS) entry which is preliminary data.</text>
</comment>
<evidence type="ECO:0000313" key="5">
    <source>
        <dbReference type="Proteomes" id="UP001172082"/>
    </source>
</evidence>
<dbReference type="SUPFAM" id="SSF47781">
    <property type="entry name" value="RuvA domain 2-like"/>
    <property type="match status" value="1"/>
</dbReference>
<dbReference type="PANTHER" id="PTHR43022">
    <property type="entry name" value="PROTEIN SMF"/>
    <property type="match status" value="1"/>
</dbReference>
<protein>
    <submittedName>
        <fullName evidence="4">DNA-processing protein DprA</fullName>
    </submittedName>
</protein>
<evidence type="ECO:0000313" key="4">
    <source>
        <dbReference type="EMBL" id="MDN5199778.1"/>
    </source>
</evidence>
<comment type="similarity">
    <text evidence="1">Belongs to the DprA/Smf family.</text>
</comment>
<dbReference type="PANTHER" id="PTHR43022:SF1">
    <property type="entry name" value="PROTEIN SMF"/>
    <property type="match status" value="1"/>
</dbReference>
<dbReference type="InterPro" id="IPR036388">
    <property type="entry name" value="WH-like_DNA-bd_sf"/>
</dbReference>
<dbReference type="Gene3D" id="1.10.10.10">
    <property type="entry name" value="Winged helix-like DNA-binding domain superfamily/Winged helix DNA-binding domain"/>
    <property type="match status" value="1"/>
</dbReference>
<sequence>MEEEKIFQVAISLAPKIGGMLTKQLISHCGSAQAVFKSTKHKLGRIPGIGSNHIKTLFSKELLKEAEIVYSQCLKNNIDILSYTDKKYPKNLKQIYDAPAILYTKGNVNWNCKIVSIVGTRKSTSYGKNITRNILKALSQHEVIIVSGLAYGIDISAHKAAISNQLPTVGVMANGLDIVYPSMHTSIANDMVLQKGGLLSEYAPGVKPDPRRFPARNRIIAGLCDALIVVEAAKKGGALITAEIANSYNKDIFAVPGNLDQKFSEGCNTLIQDHKAHIYTDLRYFEGIMGWDENNSSKRQESKSVIDSSKLTDGQRVLLAVLEKENRELLIDEISWQTQIPINKIASMLLHFEFEGIVQSLPGKKYKLCI</sequence>
<accession>A0ABT8KHP3</accession>
<dbReference type="Pfam" id="PF17782">
    <property type="entry name" value="WHD_DprA"/>
    <property type="match status" value="1"/>
</dbReference>